<dbReference type="SMART" id="SM00091">
    <property type="entry name" value="PAS"/>
    <property type="match status" value="2"/>
</dbReference>
<evidence type="ECO:0000256" key="2">
    <source>
        <dbReference type="ARBA" id="ARBA00023163"/>
    </source>
</evidence>
<keyword evidence="7" id="KW-1185">Reference proteome</keyword>
<dbReference type="InterPro" id="IPR029016">
    <property type="entry name" value="GAF-like_dom_sf"/>
</dbReference>
<evidence type="ECO:0000313" key="6">
    <source>
        <dbReference type="EMBL" id="TSD15880.1"/>
    </source>
</evidence>
<dbReference type="Pfam" id="PF01590">
    <property type="entry name" value="GAF"/>
    <property type="match status" value="1"/>
</dbReference>
<evidence type="ECO:0000313" key="7">
    <source>
        <dbReference type="Proteomes" id="UP000319894"/>
    </source>
</evidence>
<feature type="compositionally biased region" description="Low complexity" evidence="3">
    <location>
        <begin position="124"/>
        <end position="138"/>
    </location>
</feature>
<dbReference type="SUPFAM" id="SSF55785">
    <property type="entry name" value="PYP-like sensor domain (PAS domain)"/>
    <property type="match status" value="1"/>
</dbReference>
<comment type="caution">
    <text evidence="6">The sequence shown here is derived from an EMBL/GenBank/DDBJ whole genome shotgun (WGS) entry which is preliminary data.</text>
</comment>
<feature type="domain" description="GAF" evidence="4">
    <location>
        <begin position="281"/>
        <end position="442"/>
    </location>
</feature>
<name>A0A554NFU2_9EURY</name>
<dbReference type="Pfam" id="PF08448">
    <property type="entry name" value="PAS_4"/>
    <property type="match status" value="1"/>
</dbReference>
<dbReference type="Pfam" id="PF04967">
    <property type="entry name" value="HTH_10"/>
    <property type="match status" value="1"/>
</dbReference>
<dbReference type="Proteomes" id="UP000319894">
    <property type="component" value="Unassembled WGS sequence"/>
</dbReference>
<dbReference type="InParanoid" id="A0A554NFU2"/>
<dbReference type="InterPro" id="IPR031803">
    <property type="entry name" value="BAT_GAF/HTH-assoc"/>
</dbReference>
<dbReference type="InterPro" id="IPR013656">
    <property type="entry name" value="PAS_4"/>
</dbReference>
<dbReference type="OrthoDB" id="106505at2157"/>
<sequence>MGRRYEEREGEPATLGALPGSALLGALPGAAFLLTVAGDIREWNDRAEPLVTDRDLTAFDGLARPDHRERVRDAVATAATGTEPTVAFDLSADGEPVAFDCRPVTVEGEVAAVLATRRPEPPRTGTAADTDTEAGGADVGPLRRVELLEAVGDGAYALDGDRRFVAVTDRLAATLGRPREALVGEPLRSVLAGDSGAAAVGLHEAVLAGDRSTGVVEVTLEGAADELPAELHVATVSDGDDAGVVGIVRDVSGRHRREQQLARHRDQLATLNRISEAVEGVVQGIVESATREGIEATVCERLAASDLYRTVWVGRSGAGGLEPTATAGAPATLPAEGSPTEGDGDAADDHPAVVAFRTGDSCVRRSGWMTADADGEADRAAEHGIRATMALPVTHRETTYGVLCLHSPRADAFTDREQAALERLARVVGFAINAADTELLLHSSTTTELVFRIDDDRCFLARLSRTTGPVTLRWTVPEDGGLRHYLEVEGAAAGVMAAATAAGADDVAVVSEHGGEGGGTPTTVLEARLATSVAGRLSDAGAVVQAATAADGIAEFAARIAGRTDTRTIVETFQDEFGASLKAKRRVDEPVETARDLRQATDERLTDRQGDVLRTAYLMGYYEWPRDHTAEEVADRMDITSATLHYHLRAAQRNFLELFFDEAPAGE</sequence>
<feature type="region of interest" description="Disordered" evidence="3">
    <location>
        <begin position="321"/>
        <end position="347"/>
    </location>
</feature>
<dbReference type="CDD" id="cd00130">
    <property type="entry name" value="PAS"/>
    <property type="match status" value="1"/>
</dbReference>
<dbReference type="NCBIfam" id="TIGR00229">
    <property type="entry name" value="sensory_box"/>
    <property type="match status" value="1"/>
</dbReference>
<accession>A0A554NFU2</accession>
<evidence type="ECO:0008006" key="8">
    <source>
        <dbReference type="Google" id="ProtNLM"/>
    </source>
</evidence>
<feature type="compositionally biased region" description="Low complexity" evidence="3">
    <location>
        <begin position="321"/>
        <end position="337"/>
    </location>
</feature>
<dbReference type="PANTHER" id="PTHR34236:SF1">
    <property type="entry name" value="DIMETHYL SULFOXIDE REDUCTASE TRANSCRIPTIONAL ACTIVATOR"/>
    <property type="match status" value="1"/>
</dbReference>
<feature type="domain" description="PAS" evidence="5">
    <location>
        <begin position="142"/>
        <end position="208"/>
    </location>
</feature>
<dbReference type="InterPro" id="IPR035965">
    <property type="entry name" value="PAS-like_dom_sf"/>
</dbReference>
<organism evidence="6 7">
    <name type="scientific">Haloglomus irregulare</name>
    <dbReference type="NCBI Taxonomy" id="2234134"/>
    <lineage>
        <taxon>Archaea</taxon>
        <taxon>Methanobacteriati</taxon>
        <taxon>Methanobacteriota</taxon>
        <taxon>Stenosarchaea group</taxon>
        <taxon>Halobacteria</taxon>
        <taxon>Halobacteriales</taxon>
        <taxon>Natronomonadaceae</taxon>
        <taxon>Haloglomus</taxon>
    </lineage>
</organism>
<evidence type="ECO:0000259" key="5">
    <source>
        <dbReference type="SMART" id="SM00091"/>
    </source>
</evidence>
<dbReference type="InterPro" id="IPR000014">
    <property type="entry name" value="PAS"/>
</dbReference>
<dbReference type="InterPro" id="IPR003018">
    <property type="entry name" value="GAF"/>
</dbReference>
<dbReference type="AlphaFoldDB" id="A0A554NFU2"/>
<dbReference type="Gene3D" id="3.30.450.40">
    <property type="match status" value="1"/>
</dbReference>
<dbReference type="InterPro" id="IPR007050">
    <property type="entry name" value="HTH_bacterioopsin"/>
</dbReference>
<evidence type="ECO:0000256" key="3">
    <source>
        <dbReference type="SAM" id="MobiDB-lite"/>
    </source>
</evidence>
<gene>
    <name evidence="6" type="ORF">DP107_01475</name>
</gene>
<evidence type="ECO:0000256" key="1">
    <source>
        <dbReference type="ARBA" id="ARBA00023015"/>
    </source>
</evidence>
<dbReference type="SUPFAM" id="SSF55781">
    <property type="entry name" value="GAF domain-like"/>
    <property type="match status" value="1"/>
</dbReference>
<dbReference type="Pfam" id="PF15915">
    <property type="entry name" value="BAT"/>
    <property type="match status" value="1"/>
</dbReference>
<feature type="region of interest" description="Disordered" evidence="3">
    <location>
        <begin position="119"/>
        <end position="138"/>
    </location>
</feature>
<feature type="domain" description="PAS" evidence="5">
    <location>
        <begin position="18"/>
        <end position="80"/>
    </location>
</feature>
<protein>
    <recommendedName>
        <fullName evidence="8">PAS domain S-box-containing protein</fullName>
    </recommendedName>
</protein>
<evidence type="ECO:0000259" key="4">
    <source>
        <dbReference type="SMART" id="SM00065"/>
    </source>
</evidence>
<proteinExistence type="predicted"/>
<reference evidence="6 7" key="1">
    <citation type="submission" date="2018-06" db="EMBL/GenBank/DDBJ databases">
        <title>Natronomonas sp. F16-60 a new haloarchaeon isolated from a solar saltern of Isla Cristina, Huelva, Spain.</title>
        <authorList>
            <person name="Duran-Viseras A."/>
            <person name="Sanchez-Porro C."/>
            <person name="Ventosa A."/>
        </authorList>
    </citation>
    <scope>NUCLEOTIDE SEQUENCE [LARGE SCALE GENOMIC DNA]</scope>
    <source>
        <strain evidence="6 7">F16-60</strain>
    </source>
</reference>
<dbReference type="EMBL" id="QMDX01000001">
    <property type="protein sequence ID" value="TSD15880.1"/>
    <property type="molecule type" value="Genomic_DNA"/>
</dbReference>
<dbReference type="RefSeq" id="WP_144260356.1">
    <property type="nucleotide sequence ID" value="NZ_QMDX01000001.1"/>
</dbReference>
<dbReference type="PANTHER" id="PTHR34236">
    <property type="entry name" value="DIMETHYL SULFOXIDE REDUCTASE TRANSCRIPTIONAL ACTIVATOR"/>
    <property type="match status" value="1"/>
</dbReference>
<dbReference type="SMART" id="SM00065">
    <property type="entry name" value="GAF"/>
    <property type="match status" value="1"/>
</dbReference>
<keyword evidence="1" id="KW-0805">Transcription regulation</keyword>
<dbReference type="Gene3D" id="3.30.450.20">
    <property type="entry name" value="PAS domain"/>
    <property type="match status" value="1"/>
</dbReference>
<keyword evidence="2" id="KW-0804">Transcription</keyword>